<keyword evidence="5 8" id="KW-0378">Hydrolase</keyword>
<feature type="binding site" evidence="7">
    <location>
        <position position="97"/>
    </location>
    <ligand>
        <name>Mg(2+)</name>
        <dbReference type="ChEBI" id="CHEBI:18420"/>
        <label>1</label>
        <note>catalytic</note>
    </ligand>
</feature>
<organism evidence="9 10">
    <name type="scientific">Odynerus spinipes</name>
    <dbReference type="NCBI Taxonomy" id="1348599"/>
    <lineage>
        <taxon>Eukaryota</taxon>
        <taxon>Metazoa</taxon>
        <taxon>Ecdysozoa</taxon>
        <taxon>Arthropoda</taxon>
        <taxon>Hexapoda</taxon>
        <taxon>Insecta</taxon>
        <taxon>Pterygota</taxon>
        <taxon>Neoptera</taxon>
        <taxon>Endopterygota</taxon>
        <taxon>Hymenoptera</taxon>
        <taxon>Apocrita</taxon>
        <taxon>Aculeata</taxon>
        <taxon>Vespoidea</taxon>
        <taxon>Vespidae</taxon>
        <taxon>Eumeninae</taxon>
        <taxon>Odynerus</taxon>
    </lineage>
</organism>
<comment type="pathway">
    <text evidence="2 8">Polyol metabolism; myo-inositol biosynthesis; myo-inositol from D-glucose 6-phosphate: step 2/2.</text>
</comment>
<comment type="catalytic activity">
    <reaction evidence="8">
        <text>a myo-inositol phosphate + H2O = myo-inositol + phosphate</text>
        <dbReference type="Rhea" id="RHEA:24056"/>
        <dbReference type="ChEBI" id="CHEBI:15377"/>
        <dbReference type="ChEBI" id="CHEBI:17268"/>
        <dbReference type="ChEBI" id="CHEBI:43474"/>
        <dbReference type="ChEBI" id="CHEBI:84139"/>
        <dbReference type="EC" id="3.1.3.25"/>
    </reaction>
</comment>
<dbReference type="CDD" id="cd01639">
    <property type="entry name" value="IMPase"/>
    <property type="match status" value="1"/>
</dbReference>
<gene>
    <name evidence="9" type="ORF">KPH14_005957</name>
</gene>
<evidence type="ECO:0000256" key="8">
    <source>
        <dbReference type="RuleBase" id="RU364068"/>
    </source>
</evidence>
<keyword evidence="10" id="KW-1185">Reference proteome</keyword>
<keyword evidence="4 7" id="KW-0479">Metal-binding</keyword>
<dbReference type="SUPFAM" id="SSF56655">
    <property type="entry name" value="Carbohydrate phosphatase"/>
    <property type="match status" value="1"/>
</dbReference>
<feature type="binding site" evidence="7">
    <location>
        <position position="73"/>
    </location>
    <ligand>
        <name>Mg(2+)</name>
        <dbReference type="ChEBI" id="CHEBI:18420"/>
        <label>1</label>
        <note>catalytic</note>
    </ligand>
</feature>
<proteinExistence type="inferred from homology"/>
<dbReference type="Pfam" id="PF00459">
    <property type="entry name" value="Inositol_P"/>
    <property type="match status" value="1"/>
</dbReference>
<dbReference type="PROSITE" id="PS00629">
    <property type="entry name" value="IMP_1"/>
    <property type="match status" value="1"/>
</dbReference>
<dbReference type="GO" id="GO:0007165">
    <property type="term" value="P:signal transduction"/>
    <property type="evidence" value="ECO:0007669"/>
    <property type="project" value="TreeGrafter"/>
</dbReference>
<dbReference type="PANTHER" id="PTHR20854">
    <property type="entry name" value="INOSITOL MONOPHOSPHATASE"/>
    <property type="match status" value="1"/>
</dbReference>
<evidence type="ECO:0000256" key="7">
    <source>
        <dbReference type="PIRSR" id="PIRSR600760-2"/>
    </source>
</evidence>
<dbReference type="FunFam" id="3.30.540.10:FF:000004">
    <property type="entry name" value="Inositol-1-monophosphatase"/>
    <property type="match status" value="1"/>
</dbReference>
<dbReference type="InterPro" id="IPR000760">
    <property type="entry name" value="Inositol_monophosphatase-like"/>
</dbReference>
<dbReference type="PRINTS" id="PR00377">
    <property type="entry name" value="IMPHPHTASES"/>
</dbReference>
<feature type="binding site" evidence="7">
    <location>
        <position position="223"/>
    </location>
    <ligand>
        <name>Mg(2+)</name>
        <dbReference type="ChEBI" id="CHEBI:18420"/>
        <label>1</label>
        <note>catalytic</note>
    </ligand>
</feature>
<dbReference type="PRINTS" id="PR00378">
    <property type="entry name" value="LIIMPHPHTASE"/>
</dbReference>
<evidence type="ECO:0000313" key="9">
    <source>
        <dbReference type="EMBL" id="KAK2580887.1"/>
    </source>
</evidence>
<comment type="caution">
    <text evidence="9">The sequence shown here is derived from an EMBL/GenBank/DDBJ whole genome shotgun (WGS) entry which is preliminary data.</text>
</comment>
<dbReference type="Gene3D" id="3.30.540.10">
    <property type="entry name" value="Fructose-1,6-Bisphosphatase, subunit A, domain 1"/>
    <property type="match status" value="1"/>
</dbReference>
<dbReference type="InterPro" id="IPR020583">
    <property type="entry name" value="Inositol_monoP_metal-BS"/>
</dbReference>
<dbReference type="GO" id="GO:0046854">
    <property type="term" value="P:phosphatidylinositol phosphate biosynthetic process"/>
    <property type="evidence" value="ECO:0007669"/>
    <property type="project" value="InterPro"/>
</dbReference>
<dbReference type="PANTHER" id="PTHR20854:SF25">
    <property type="entry name" value="INOSITOL-1-MONOPHOSPHATASE"/>
    <property type="match status" value="1"/>
</dbReference>
<accession>A0AAD9RJH2</accession>
<evidence type="ECO:0000256" key="5">
    <source>
        <dbReference type="ARBA" id="ARBA00022801"/>
    </source>
</evidence>
<protein>
    <recommendedName>
        <fullName evidence="8">Inositol-1-monophosphatase</fullName>
        <ecNumber evidence="8">3.1.3.25</ecNumber>
    </recommendedName>
</protein>
<sequence length="288" mass="31710">MISQEELDHCYDFVLKLTIQSGKVIREAIGGCEKKIETKAGDWDLVTEYDKKVEEILIGNLTKEFPMHKFIGEETVSQTNCLPDLTNAPTWIIDPIDGTTNFVHSFPFTCISIALSVNKELELGIVYNPVLEQLFTARKGRGAFLNGKPIKSSKVKELKHSLLCLEASYATMEDIRDVILGRLEAFVSIAHGIRTMGSAALTLCHVAMGALEAYHSDNLMPWDVAAGVLIIREAGGVVIDTNGGVFNVMSPKVVAVGNKKLGDDLVKLIQQADSKTRQRRSTTHRHAT</sequence>
<evidence type="ECO:0000256" key="3">
    <source>
        <dbReference type="ARBA" id="ARBA00009759"/>
    </source>
</evidence>
<dbReference type="InterPro" id="IPR033942">
    <property type="entry name" value="IMPase"/>
</dbReference>
<dbReference type="GO" id="GO:0008934">
    <property type="term" value="F:inositol monophosphate 1-phosphatase activity"/>
    <property type="evidence" value="ECO:0007669"/>
    <property type="project" value="InterPro"/>
</dbReference>
<evidence type="ECO:0000256" key="2">
    <source>
        <dbReference type="ARBA" id="ARBA00005152"/>
    </source>
</evidence>
<evidence type="ECO:0000256" key="6">
    <source>
        <dbReference type="ARBA" id="ARBA00022842"/>
    </source>
</evidence>
<dbReference type="FunFam" id="3.40.190.80:FF:000002">
    <property type="entry name" value="Inositol-1-monophosphatase"/>
    <property type="match status" value="1"/>
</dbReference>
<reference evidence="9" key="1">
    <citation type="submission" date="2021-08" db="EMBL/GenBank/DDBJ databases">
        <authorList>
            <person name="Misof B."/>
            <person name="Oliver O."/>
            <person name="Podsiadlowski L."/>
            <person name="Donath A."/>
            <person name="Peters R."/>
            <person name="Mayer C."/>
            <person name="Rust J."/>
            <person name="Gunkel S."/>
            <person name="Lesny P."/>
            <person name="Martin S."/>
            <person name="Oeyen J.P."/>
            <person name="Petersen M."/>
            <person name="Panagiotis P."/>
            <person name="Wilbrandt J."/>
            <person name="Tanja T."/>
        </authorList>
    </citation>
    <scope>NUCLEOTIDE SEQUENCE</scope>
    <source>
        <strain evidence="9">GBR_01_08_01A</strain>
        <tissue evidence="9">Thorax + abdomen</tissue>
    </source>
</reference>
<name>A0AAD9RJH2_9HYME</name>
<evidence type="ECO:0000313" key="10">
    <source>
        <dbReference type="Proteomes" id="UP001258017"/>
    </source>
</evidence>
<dbReference type="EMBL" id="JAIFRP010000045">
    <property type="protein sequence ID" value="KAK2580887.1"/>
    <property type="molecule type" value="Genomic_DNA"/>
</dbReference>
<reference evidence="9" key="2">
    <citation type="journal article" date="2023" name="Commun. Biol.">
        <title>Intrasexual cuticular hydrocarbon dimorphism in a wasp sheds light on hydrocarbon biosynthesis genes in Hymenoptera.</title>
        <authorList>
            <person name="Moris V.C."/>
            <person name="Podsiadlowski L."/>
            <person name="Martin S."/>
            <person name="Oeyen J.P."/>
            <person name="Donath A."/>
            <person name="Petersen M."/>
            <person name="Wilbrandt J."/>
            <person name="Misof B."/>
            <person name="Liedtke D."/>
            <person name="Thamm M."/>
            <person name="Scheiner R."/>
            <person name="Schmitt T."/>
            <person name="Niehuis O."/>
        </authorList>
    </citation>
    <scope>NUCLEOTIDE SEQUENCE</scope>
    <source>
        <strain evidence="9">GBR_01_08_01A</strain>
    </source>
</reference>
<dbReference type="EC" id="3.1.3.25" evidence="8"/>
<dbReference type="AlphaFoldDB" id="A0AAD9RJH2"/>
<dbReference type="InterPro" id="IPR020552">
    <property type="entry name" value="Inositol_monoPase_Li-sen"/>
</dbReference>
<dbReference type="GO" id="GO:0046872">
    <property type="term" value="F:metal ion binding"/>
    <property type="evidence" value="ECO:0007669"/>
    <property type="project" value="UniProtKB-KW"/>
</dbReference>
<dbReference type="InterPro" id="IPR020550">
    <property type="entry name" value="Inositol_monophosphatase_CS"/>
</dbReference>
<evidence type="ECO:0000256" key="4">
    <source>
        <dbReference type="ARBA" id="ARBA00022723"/>
    </source>
</evidence>
<feature type="binding site" evidence="7">
    <location>
        <position position="96"/>
    </location>
    <ligand>
        <name>Mg(2+)</name>
        <dbReference type="ChEBI" id="CHEBI:18420"/>
        <label>1</label>
        <note>catalytic</note>
    </ligand>
</feature>
<evidence type="ECO:0000256" key="1">
    <source>
        <dbReference type="ARBA" id="ARBA00001946"/>
    </source>
</evidence>
<dbReference type="Gene3D" id="3.40.190.80">
    <property type="match status" value="1"/>
</dbReference>
<keyword evidence="6 7" id="KW-0460">Magnesium</keyword>
<dbReference type="PROSITE" id="PS00630">
    <property type="entry name" value="IMP_2"/>
    <property type="match status" value="1"/>
</dbReference>
<comment type="cofactor">
    <cofactor evidence="1 7 8">
        <name>Mg(2+)</name>
        <dbReference type="ChEBI" id="CHEBI:18420"/>
    </cofactor>
</comment>
<dbReference type="Proteomes" id="UP001258017">
    <property type="component" value="Unassembled WGS sequence"/>
</dbReference>
<comment type="similarity">
    <text evidence="3 8">Belongs to the inositol monophosphatase superfamily.</text>
</comment>
<dbReference type="GO" id="GO:0006020">
    <property type="term" value="P:inositol metabolic process"/>
    <property type="evidence" value="ECO:0007669"/>
    <property type="project" value="TreeGrafter"/>
</dbReference>
<feature type="binding site" evidence="7">
    <location>
        <position position="94"/>
    </location>
    <ligand>
        <name>Mg(2+)</name>
        <dbReference type="ChEBI" id="CHEBI:18420"/>
        <label>1</label>
        <note>catalytic</note>
    </ligand>
</feature>